<dbReference type="Pfam" id="PF00589">
    <property type="entry name" value="Phage_integrase"/>
    <property type="match status" value="1"/>
</dbReference>
<dbReference type="RefSeq" id="WP_238215492.1">
    <property type="nucleotide sequence ID" value="NZ_BPUS01000016.1"/>
</dbReference>
<dbReference type="EMBL" id="BPUS01000016">
    <property type="protein sequence ID" value="GJH28568.1"/>
    <property type="molecule type" value="Genomic_DNA"/>
</dbReference>
<feature type="domain" description="Tyr recombinase" evidence="5">
    <location>
        <begin position="177"/>
        <end position="378"/>
    </location>
</feature>
<accession>A0AA37IFU0</accession>
<dbReference type="Gene3D" id="1.10.150.130">
    <property type="match status" value="1"/>
</dbReference>
<name>A0AA37IFU0_9BURK</name>
<dbReference type="InterPro" id="IPR010998">
    <property type="entry name" value="Integrase_recombinase_N"/>
</dbReference>
<dbReference type="InterPro" id="IPR002104">
    <property type="entry name" value="Integrase_catalytic"/>
</dbReference>
<dbReference type="PANTHER" id="PTHR30349:SF41">
    <property type="entry name" value="INTEGRASE_RECOMBINASE PROTEIN MJ0367-RELATED"/>
    <property type="match status" value="1"/>
</dbReference>
<comment type="similarity">
    <text evidence="1">Belongs to the 'phage' integrase family.</text>
</comment>
<dbReference type="AlphaFoldDB" id="A0AA37IFU0"/>
<sequence length="411" mass="46716">MVLAEGFESQLVKVTSTASSQATVLSSGDILQLSTGKADYPVYSVLDSHGAVVRCMHQWLRSLKAQAGLTISMGTVEQYGRTLSYLSRWIERTALYPNLSIDEQLVLLNRQDIVRWLDDMKTLGAESHSTLHSREACIRHFFDWLTTQEAGKVRDAENSPYGRDGTLRYVIARPNARSPKFISAEIVVELLNGMHNECERCMFHAQYDMGLRITEMVNLTAGDIPDDTMYNPAFEFIPLSAKRVKGRGGQTPEKNTLISRAVLKRIKRYHSSREYKLAPDWDIQDPNKPAFLTANQLQWSARNASKQFKAAVRRVGLNDDTSTHWMRHGTAYSVLCSDMGKDYQDRMLMVQQMLGQRHLKTTEIYTQIPPALLQKLTKTGKEINRLGEAELIRERTFLGPVQHNEKRGHRA</sequence>
<dbReference type="GO" id="GO:0006310">
    <property type="term" value="P:DNA recombination"/>
    <property type="evidence" value="ECO:0007669"/>
    <property type="project" value="UniProtKB-KW"/>
</dbReference>
<evidence type="ECO:0000256" key="2">
    <source>
        <dbReference type="ARBA" id="ARBA00022908"/>
    </source>
</evidence>
<dbReference type="Gene3D" id="1.10.443.10">
    <property type="entry name" value="Intergrase catalytic core"/>
    <property type="match status" value="1"/>
</dbReference>
<proteinExistence type="inferred from homology"/>
<organism evidence="6 7">
    <name type="scientific">Caballeronia novacaledonica</name>
    <dbReference type="NCBI Taxonomy" id="1544861"/>
    <lineage>
        <taxon>Bacteria</taxon>
        <taxon>Pseudomonadati</taxon>
        <taxon>Pseudomonadota</taxon>
        <taxon>Betaproteobacteria</taxon>
        <taxon>Burkholderiales</taxon>
        <taxon>Burkholderiaceae</taxon>
        <taxon>Caballeronia</taxon>
    </lineage>
</organism>
<dbReference type="GO" id="GO:0003677">
    <property type="term" value="F:DNA binding"/>
    <property type="evidence" value="ECO:0007669"/>
    <property type="project" value="UniProtKB-KW"/>
</dbReference>
<dbReference type="InterPro" id="IPR011010">
    <property type="entry name" value="DNA_brk_join_enz"/>
</dbReference>
<dbReference type="PROSITE" id="PS51898">
    <property type="entry name" value="TYR_RECOMBINASE"/>
    <property type="match status" value="1"/>
</dbReference>
<dbReference type="InterPro" id="IPR050090">
    <property type="entry name" value="Tyrosine_recombinase_XerCD"/>
</dbReference>
<keyword evidence="3" id="KW-0238">DNA-binding</keyword>
<dbReference type="GO" id="GO:0015074">
    <property type="term" value="P:DNA integration"/>
    <property type="evidence" value="ECO:0007669"/>
    <property type="project" value="UniProtKB-KW"/>
</dbReference>
<evidence type="ECO:0000256" key="3">
    <source>
        <dbReference type="ARBA" id="ARBA00023125"/>
    </source>
</evidence>
<gene>
    <name evidence="6" type="ORF">CBA19CS42_28650</name>
</gene>
<evidence type="ECO:0000256" key="1">
    <source>
        <dbReference type="ARBA" id="ARBA00008857"/>
    </source>
</evidence>
<dbReference type="PANTHER" id="PTHR30349">
    <property type="entry name" value="PHAGE INTEGRASE-RELATED"/>
    <property type="match status" value="1"/>
</dbReference>
<dbReference type="InterPro" id="IPR013762">
    <property type="entry name" value="Integrase-like_cat_sf"/>
</dbReference>
<dbReference type="Proteomes" id="UP001055111">
    <property type="component" value="Unassembled WGS sequence"/>
</dbReference>
<evidence type="ECO:0000259" key="5">
    <source>
        <dbReference type="PROSITE" id="PS51898"/>
    </source>
</evidence>
<reference evidence="6" key="1">
    <citation type="submission" date="2022-09" db="EMBL/GenBank/DDBJ databases">
        <title>Isolation and characterization of 3-chlorobenzoate degrading bacteria from soils in Shizuoka.</title>
        <authorList>
            <person name="Ifat A."/>
            <person name="Ogawa N."/>
            <person name="Kimbara K."/>
            <person name="Moriuchi R."/>
            <person name="Dohra H."/>
            <person name="Shintani M."/>
        </authorList>
    </citation>
    <scope>NUCLEOTIDE SEQUENCE</scope>
    <source>
        <strain evidence="6">19CS4-2</strain>
    </source>
</reference>
<evidence type="ECO:0000256" key="4">
    <source>
        <dbReference type="ARBA" id="ARBA00023172"/>
    </source>
</evidence>
<evidence type="ECO:0000313" key="6">
    <source>
        <dbReference type="EMBL" id="GJH28568.1"/>
    </source>
</evidence>
<protein>
    <submittedName>
        <fullName evidence="6">Tyrosine-type recombinase/integrase</fullName>
    </submittedName>
</protein>
<comment type="caution">
    <text evidence="6">The sequence shown here is derived from an EMBL/GenBank/DDBJ whole genome shotgun (WGS) entry which is preliminary data.</text>
</comment>
<keyword evidence="2" id="KW-0229">DNA integration</keyword>
<keyword evidence="4" id="KW-0233">DNA recombination</keyword>
<dbReference type="SUPFAM" id="SSF56349">
    <property type="entry name" value="DNA breaking-rejoining enzymes"/>
    <property type="match status" value="1"/>
</dbReference>
<evidence type="ECO:0000313" key="7">
    <source>
        <dbReference type="Proteomes" id="UP001055111"/>
    </source>
</evidence>